<feature type="compositionally biased region" description="Polar residues" evidence="1">
    <location>
        <begin position="1"/>
        <end position="19"/>
    </location>
</feature>
<accession>A0AAW1SHT2</accession>
<evidence type="ECO:0000313" key="2">
    <source>
        <dbReference type="EMBL" id="KAK9845117.1"/>
    </source>
</evidence>
<sequence length="134" mass="14966">MSRSNYAQGFAQDLSSKNDPQLEAALDGVRTSFDKPPVRRSMDGPLPTQEFKLPHSATTTIPENKPAVMTSEEGYKQTNYFNSHQRKSMDQNRPRRSLSNGELESLDKPVYPESTVLERPPAGEKPVRSGGEDQ</sequence>
<evidence type="ECO:0000256" key="1">
    <source>
        <dbReference type="SAM" id="MobiDB-lite"/>
    </source>
</evidence>
<evidence type="ECO:0000313" key="3">
    <source>
        <dbReference type="Proteomes" id="UP001438707"/>
    </source>
</evidence>
<keyword evidence="3" id="KW-1185">Reference proteome</keyword>
<name>A0AAW1SHT2_9CHLO</name>
<dbReference type="AlphaFoldDB" id="A0AAW1SHT2"/>
<gene>
    <name evidence="2" type="ORF">WJX74_010760</name>
</gene>
<feature type="region of interest" description="Disordered" evidence="1">
    <location>
        <begin position="1"/>
        <end position="134"/>
    </location>
</feature>
<feature type="compositionally biased region" description="Basic and acidic residues" evidence="1">
    <location>
        <begin position="32"/>
        <end position="42"/>
    </location>
</feature>
<organism evidence="2 3">
    <name type="scientific">Apatococcus lobatus</name>
    <dbReference type="NCBI Taxonomy" id="904363"/>
    <lineage>
        <taxon>Eukaryota</taxon>
        <taxon>Viridiplantae</taxon>
        <taxon>Chlorophyta</taxon>
        <taxon>core chlorophytes</taxon>
        <taxon>Trebouxiophyceae</taxon>
        <taxon>Chlorellales</taxon>
        <taxon>Chlorellaceae</taxon>
        <taxon>Apatococcus</taxon>
    </lineage>
</organism>
<dbReference type="EMBL" id="JALJOS010000001">
    <property type="protein sequence ID" value="KAK9845117.1"/>
    <property type="molecule type" value="Genomic_DNA"/>
</dbReference>
<dbReference type="Proteomes" id="UP001438707">
    <property type="component" value="Unassembled WGS sequence"/>
</dbReference>
<feature type="compositionally biased region" description="Basic and acidic residues" evidence="1">
    <location>
        <begin position="121"/>
        <end position="134"/>
    </location>
</feature>
<proteinExistence type="predicted"/>
<reference evidence="2 3" key="1">
    <citation type="journal article" date="2024" name="Nat. Commun.">
        <title>Phylogenomics reveals the evolutionary origins of lichenization in chlorophyte algae.</title>
        <authorList>
            <person name="Puginier C."/>
            <person name="Libourel C."/>
            <person name="Otte J."/>
            <person name="Skaloud P."/>
            <person name="Haon M."/>
            <person name="Grisel S."/>
            <person name="Petersen M."/>
            <person name="Berrin J.G."/>
            <person name="Delaux P.M."/>
            <person name="Dal Grande F."/>
            <person name="Keller J."/>
        </authorList>
    </citation>
    <scope>NUCLEOTIDE SEQUENCE [LARGE SCALE GENOMIC DNA]</scope>
    <source>
        <strain evidence="2 3">SAG 2145</strain>
    </source>
</reference>
<protein>
    <submittedName>
        <fullName evidence="2">Uncharacterized protein</fullName>
    </submittedName>
</protein>
<comment type="caution">
    <text evidence="2">The sequence shown here is derived from an EMBL/GenBank/DDBJ whole genome shotgun (WGS) entry which is preliminary data.</text>
</comment>